<name>A0A814LBU2_9BILA</name>
<dbReference type="GO" id="GO:0005980">
    <property type="term" value="P:glycogen catabolic process"/>
    <property type="evidence" value="ECO:0007669"/>
    <property type="project" value="TreeGrafter"/>
</dbReference>
<evidence type="ECO:0000313" key="8">
    <source>
        <dbReference type="Proteomes" id="UP000663829"/>
    </source>
</evidence>
<accession>A0A814LBU2</accession>
<keyword evidence="5" id="KW-0663">Pyridoxal phosphate</keyword>
<evidence type="ECO:0000256" key="5">
    <source>
        <dbReference type="RuleBase" id="RU000587"/>
    </source>
</evidence>
<dbReference type="Proteomes" id="UP000663829">
    <property type="component" value="Unassembled WGS sequence"/>
</dbReference>
<keyword evidence="8" id="KW-1185">Reference proteome</keyword>
<dbReference type="OrthoDB" id="9215500at2759"/>
<evidence type="ECO:0000313" key="7">
    <source>
        <dbReference type="EMBL" id="CAF3829579.1"/>
    </source>
</evidence>
<evidence type="ECO:0000256" key="1">
    <source>
        <dbReference type="ARBA" id="ARBA00006047"/>
    </source>
</evidence>
<dbReference type="GO" id="GO:0008184">
    <property type="term" value="F:glycogen phosphorylase activity"/>
    <property type="evidence" value="ECO:0007669"/>
    <property type="project" value="InterPro"/>
</dbReference>
<reference evidence="6" key="1">
    <citation type="submission" date="2021-02" db="EMBL/GenBank/DDBJ databases">
        <authorList>
            <person name="Nowell W R."/>
        </authorList>
    </citation>
    <scope>NUCLEOTIDE SEQUENCE</scope>
</reference>
<feature type="non-terminal residue" evidence="6">
    <location>
        <position position="1"/>
    </location>
</feature>
<dbReference type="AlphaFoldDB" id="A0A814LBU2"/>
<comment type="subunit">
    <text evidence="4">Homodimer; enzymatically active. Interacts with PPP1R3B; recruits the phosphatase PP1 which dephosphorylates and inactivates PYGL/glycogen phosphorylase.</text>
</comment>
<dbReference type="EC" id="2.4.1.1" evidence="5"/>
<protein>
    <recommendedName>
        <fullName evidence="5">Alpha-1,4 glucan phosphorylase</fullName>
        <ecNumber evidence="5">2.4.1.1</ecNumber>
    </recommendedName>
</protein>
<gene>
    <name evidence="6" type="ORF">GPM918_LOCUS16793</name>
    <name evidence="7" type="ORF">SRO942_LOCUS16792</name>
</gene>
<evidence type="ECO:0000256" key="3">
    <source>
        <dbReference type="ARBA" id="ARBA00037413"/>
    </source>
</evidence>
<organism evidence="6 8">
    <name type="scientific">Didymodactylos carnosus</name>
    <dbReference type="NCBI Taxonomy" id="1234261"/>
    <lineage>
        <taxon>Eukaryota</taxon>
        <taxon>Metazoa</taxon>
        <taxon>Spiralia</taxon>
        <taxon>Gnathifera</taxon>
        <taxon>Rotifera</taxon>
        <taxon>Eurotatoria</taxon>
        <taxon>Bdelloidea</taxon>
        <taxon>Philodinida</taxon>
        <taxon>Philodinidae</taxon>
        <taxon>Didymodactylos</taxon>
    </lineage>
</organism>
<comment type="function">
    <text evidence="3 5">Allosteric enzyme that catalyzes the rate-limiting step in glycogen catabolism, the phosphorolytic cleavage of glycogen to produce glucose-1-phosphate, and plays a central role in maintaining cellular and organismal glucose homeostasis.</text>
</comment>
<comment type="catalytic activity">
    <reaction evidence="2">
        <text>[(1-&gt;4)-alpha-D-glucosyl](n) + phosphate = [(1-&gt;4)-alpha-D-glucosyl](n-1) + alpha-D-glucose 1-phosphate</text>
        <dbReference type="Rhea" id="RHEA:41732"/>
        <dbReference type="Rhea" id="RHEA-COMP:9584"/>
        <dbReference type="Rhea" id="RHEA-COMP:9586"/>
        <dbReference type="ChEBI" id="CHEBI:15444"/>
        <dbReference type="ChEBI" id="CHEBI:43474"/>
        <dbReference type="ChEBI" id="CHEBI:58601"/>
        <dbReference type="EC" id="2.4.1.1"/>
    </reaction>
    <physiologicalReaction direction="left-to-right" evidence="2">
        <dbReference type="Rhea" id="RHEA:41733"/>
    </physiologicalReaction>
</comment>
<sequence length="469" mass="55427">MDFKIDCLHMQLQEETPSRMNQSTSTSDLEITAVVIGSSSRFSENDRAETESSFLSISTKSKRGRLLQQLNMHEDLNNDDDYENSELKERWRTIPYREWCGSCALKELETDAIWVRPIPDGLFENFPDDPNSPYCLAEFKNVQKVKQAIRHHLYFTLRKTQNNTTINDYYLGLAYTVRDYLVKQWIQTTKQDNFNTNKKTLYFLSIEFCMGKQLKMMMINLGIEDDIYQASHLVSHFNSHAVAVRILRIMSWHFYDKLFDIEKYAYGFDETGYTAGYIIQSLANMNISTMSYGLRFDHGFFEQKIKDGCQKEALNDWLTDQKNPWEIIRSEIIYPVHFYGKTVEKQWIDTEAIIHLHDDKSDFMFLLTTLELMRLLIDQEHLSWNDAWSITTKVVNIEQYNTKFTMPSSYIKLLTLVLPRNIEIMNEIDVSYYWEKNILPLKQQLFHIGISHYRWLLKINPHLSNVIAK</sequence>
<dbReference type="InterPro" id="IPR000811">
    <property type="entry name" value="Glyco_trans_35"/>
</dbReference>
<dbReference type="EMBL" id="CAJOBC010004481">
    <property type="protein sequence ID" value="CAF3829579.1"/>
    <property type="molecule type" value="Genomic_DNA"/>
</dbReference>
<keyword evidence="5" id="KW-0328">Glycosyltransferase</keyword>
<comment type="cofactor">
    <cofactor evidence="5">
        <name>pyridoxal 5'-phosphate</name>
        <dbReference type="ChEBI" id="CHEBI:597326"/>
    </cofactor>
</comment>
<evidence type="ECO:0000256" key="2">
    <source>
        <dbReference type="ARBA" id="ARBA00036074"/>
    </source>
</evidence>
<keyword evidence="5" id="KW-0808">Transferase</keyword>
<dbReference type="GO" id="GO:0005737">
    <property type="term" value="C:cytoplasm"/>
    <property type="evidence" value="ECO:0007669"/>
    <property type="project" value="TreeGrafter"/>
</dbReference>
<dbReference type="SUPFAM" id="SSF53756">
    <property type="entry name" value="UDP-Glycosyltransferase/glycogen phosphorylase"/>
    <property type="match status" value="1"/>
</dbReference>
<keyword evidence="5" id="KW-0119">Carbohydrate metabolism</keyword>
<comment type="similarity">
    <text evidence="1 5">Belongs to the glycogen phosphorylase family.</text>
</comment>
<comment type="caution">
    <text evidence="6">The sequence shown here is derived from an EMBL/GenBank/DDBJ whole genome shotgun (WGS) entry which is preliminary data.</text>
</comment>
<evidence type="ECO:0000256" key="4">
    <source>
        <dbReference type="ARBA" id="ARBA00046783"/>
    </source>
</evidence>
<dbReference type="PANTHER" id="PTHR11468">
    <property type="entry name" value="GLYCOGEN PHOSPHORYLASE"/>
    <property type="match status" value="1"/>
</dbReference>
<dbReference type="EMBL" id="CAJNOQ010004481">
    <property type="protein sequence ID" value="CAF1061293.1"/>
    <property type="molecule type" value="Genomic_DNA"/>
</dbReference>
<dbReference type="Proteomes" id="UP000681722">
    <property type="component" value="Unassembled WGS sequence"/>
</dbReference>
<dbReference type="PANTHER" id="PTHR11468:SF3">
    <property type="entry name" value="GLYCOGEN PHOSPHORYLASE, LIVER FORM"/>
    <property type="match status" value="1"/>
</dbReference>
<dbReference type="Pfam" id="PF00343">
    <property type="entry name" value="Phosphorylase"/>
    <property type="match status" value="2"/>
</dbReference>
<dbReference type="GO" id="GO:0030170">
    <property type="term" value="F:pyridoxal phosphate binding"/>
    <property type="evidence" value="ECO:0007669"/>
    <property type="project" value="TreeGrafter"/>
</dbReference>
<dbReference type="Gene3D" id="3.40.50.2000">
    <property type="entry name" value="Glycogen Phosphorylase B"/>
    <property type="match status" value="2"/>
</dbReference>
<proteinExistence type="inferred from homology"/>
<evidence type="ECO:0000313" key="6">
    <source>
        <dbReference type="EMBL" id="CAF1061293.1"/>
    </source>
</evidence>